<feature type="transmembrane region" description="Helical" evidence="2">
    <location>
        <begin position="7"/>
        <end position="24"/>
    </location>
</feature>
<dbReference type="Gene3D" id="3.30.70.1880">
    <property type="entry name" value="Protein of unknown function DUF881"/>
    <property type="match status" value="1"/>
</dbReference>
<keyword evidence="2" id="KW-0812">Transmembrane</keyword>
<proteinExistence type="inferred from homology"/>
<comment type="caution">
    <text evidence="3">The sequence shown here is derived from an EMBL/GenBank/DDBJ whole genome shotgun (WGS) entry which is preliminary data.</text>
</comment>
<keyword evidence="2" id="KW-1133">Transmembrane helix</keyword>
<dbReference type="PANTHER" id="PTHR37313">
    <property type="entry name" value="UPF0749 PROTEIN RV1825"/>
    <property type="match status" value="1"/>
</dbReference>
<dbReference type="Proteomes" id="UP000032076">
    <property type="component" value="Unassembled WGS sequence"/>
</dbReference>
<sequence>MKKKNKIMFFLITILAGFMLAIQFNTTHQENNLADDTSDLWELRQQYLSEKELETYFHQQIRQSEDKIAQYETERHNRNGQVLQDTLNELKKEAGLKEISGPGIILSITPAYEYITPGQSKVYISPDVLRKLINELNMYGAKAISIADQRIISTTTIRNIQGETKVDGYPLRKFPLEIKIIANDHETVKKLYNQMQISTVPDDFFIDNLKVSISEPQEEIIIPAYSSSVSVNHMQTVKEERK</sequence>
<name>A0A0D0ES95_9BACI</name>
<evidence type="ECO:0000256" key="2">
    <source>
        <dbReference type="SAM" id="Phobius"/>
    </source>
</evidence>
<dbReference type="EMBL" id="JXLU01000009">
    <property type="protein sequence ID" value="KIO74266.1"/>
    <property type="molecule type" value="Genomic_DNA"/>
</dbReference>
<reference evidence="3 4" key="1">
    <citation type="submission" date="2015-01" db="EMBL/GenBank/DDBJ databases">
        <title>Draft Genome Sequences of Four Bacillus thermoamylovorans Strains, Isolated From Food Products.</title>
        <authorList>
            <person name="Krawcyk A.O."/>
            <person name="Berendsen E.M."/>
            <person name="Eijlander R.T."/>
            <person name="de Jong A."/>
            <person name="Wells-Bennik M."/>
            <person name="Kuipers O.P."/>
        </authorList>
    </citation>
    <scope>NUCLEOTIDE SEQUENCE [LARGE SCALE GENOMIC DNA]</scope>
    <source>
        <strain evidence="3 4">B4167</strain>
    </source>
</reference>
<accession>A0A0D0ES95</accession>
<dbReference type="KEGG" id="bthv:CQJ30_07835"/>
<evidence type="ECO:0000313" key="3">
    <source>
        <dbReference type="EMBL" id="KIO74266.1"/>
    </source>
</evidence>
<protein>
    <submittedName>
        <fullName evidence="3">Uncharacterized protein</fullName>
    </submittedName>
</protein>
<dbReference type="Pfam" id="PF05949">
    <property type="entry name" value="DUF881"/>
    <property type="match status" value="1"/>
</dbReference>
<keyword evidence="2" id="KW-0472">Membrane</keyword>
<dbReference type="InterPro" id="IPR010273">
    <property type="entry name" value="DUF881"/>
</dbReference>
<evidence type="ECO:0000313" key="4">
    <source>
        <dbReference type="Proteomes" id="UP000032076"/>
    </source>
</evidence>
<gene>
    <name evidence="3" type="ORF">B4167_1551</name>
</gene>
<dbReference type="PANTHER" id="PTHR37313:SF2">
    <property type="entry name" value="UPF0749 PROTEIN YLXX"/>
    <property type="match status" value="1"/>
</dbReference>
<dbReference type="RefSeq" id="WP_034769617.1">
    <property type="nucleotide sequence ID" value="NZ_JAMAXM010000001.1"/>
</dbReference>
<dbReference type="AlphaFoldDB" id="A0A0D0ES95"/>
<evidence type="ECO:0000256" key="1">
    <source>
        <dbReference type="ARBA" id="ARBA00009108"/>
    </source>
</evidence>
<comment type="similarity">
    <text evidence="1">Belongs to the UPF0749 family.</text>
</comment>
<organism evidence="3 4">
    <name type="scientific">Caldibacillus thermoamylovorans</name>
    <dbReference type="NCBI Taxonomy" id="35841"/>
    <lineage>
        <taxon>Bacteria</taxon>
        <taxon>Bacillati</taxon>
        <taxon>Bacillota</taxon>
        <taxon>Bacilli</taxon>
        <taxon>Bacillales</taxon>
        <taxon>Bacillaceae</taxon>
        <taxon>Caldibacillus</taxon>
    </lineage>
</organism>